<reference evidence="2" key="1">
    <citation type="submission" date="2017-04" db="EMBL/GenBank/DDBJ databases">
        <title>Genome evolution of the luminous symbionts of deep sea anglerfish.</title>
        <authorList>
            <person name="Hendry T.A."/>
        </authorList>
    </citation>
    <scope>NUCLEOTIDE SEQUENCE [LARGE SCALE GENOMIC DNA]</scope>
</reference>
<organism evidence="1 2">
    <name type="scientific">Candidatus Enterovibrio altilux</name>
    <dbReference type="NCBI Taxonomy" id="1927128"/>
    <lineage>
        <taxon>Bacteria</taxon>
        <taxon>Pseudomonadati</taxon>
        <taxon>Pseudomonadota</taxon>
        <taxon>Gammaproteobacteria</taxon>
        <taxon>Vibrionales</taxon>
        <taxon>Vibrionaceae</taxon>
        <taxon>Enterovibrio</taxon>
    </lineage>
</organism>
<gene>
    <name evidence="1" type="ORF">BTN50_0178</name>
</gene>
<keyword evidence="2" id="KW-1185">Reference proteome</keyword>
<name>A0A291B6T0_9GAMM</name>
<accession>A0A291B6T0</accession>
<sequence>MAKSIALAYTKRSGEIQRHFVEQFLKRRLEVAYSLHDLFTLKKERINALIQGALLDGATLEEASFITDLIDEIKAKFEKNLGREEKMNTKKLDILIMYLIAYY</sequence>
<dbReference type="Proteomes" id="UP000218160">
    <property type="component" value="Chromosome 1"/>
</dbReference>
<dbReference type="RefSeq" id="WP_235610972.1">
    <property type="nucleotide sequence ID" value="NZ_CP020660.1"/>
</dbReference>
<dbReference type="EMBL" id="CP020660">
    <property type="protein sequence ID" value="ATF08719.1"/>
    <property type="molecule type" value="Genomic_DNA"/>
</dbReference>
<evidence type="ECO:0000313" key="1">
    <source>
        <dbReference type="EMBL" id="ATF08719.1"/>
    </source>
</evidence>
<evidence type="ECO:0000313" key="2">
    <source>
        <dbReference type="Proteomes" id="UP000218160"/>
    </source>
</evidence>
<dbReference type="AlphaFoldDB" id="A0A291B6T0"/>
<dbReference type="KEGG" id="elux:BTN50_0178"/>
<proteinExistence type="predicted"/>
<protein>
    <submittedName>
        <fullName evidence="1">Uncharacterized protein</fullName>
    </submittedName>
</protein>